<proteinExistence type="inferred from homology"/>
<dbReference type="STRING" id="1748243.Tel_14800"/>
<feature type="transmembrane region" description="Helical" evidence="9">
    <location>
        <begin position="143"/>
        <end position="165"/>
    </location>
</feature>
<dbReference type="PANTHER" id="PTHR35011">
    <property type="entry name" value="2,3-DIKETO-L-GULONATE TRAP TRANSPORTER SMALL PERMEASE PROTEIN YIAM"/>
    <property type="match status" value="1"/>
</dbReference>
<keyword evidence="3" id="KW-1003">Cell membrane</keyword>
<dbReference type="InterPro" id="IPR007387">
    <property type="entry name" value="TRAP_DctQ"/>
</dbReference>
<evidence type="ECO:0000259" key="10">
    <source>
        <dbReference type="Pfam" id="PF04290"/>
    </source>
</evidence>
<reference evidence="11" key="1">
    <citation type="submission" date="2015-10" db="EMBL/GenBank/DDBJ databases">
        <title>Description of Candidatus Tenderia electrophaga gen. nov, sp. nov., an Uncultivated Electroautotroph from a Biocathode Enrichment.</title>
        <authorList>
            <person name="Eddie B.J."/>
            <person name="Malanoski A.P."/>
            <person name="Wang Z."/>
            <person name="Hall R.J."/>
            <person name="Oh S.D."/>
            <person name="Heiner C."/>
            <person name="Lin B."/>
            <person name="Strycharz-Glaven S.M."/>
        </authorList>
    </citation>
    <scope>NUCLEOTIDE SEQUENCE [LARGE SCALE GENOMIC DNA]</scope>
    <source>
        <strain evidence="11">NRL1</strain>
    </source>
</reference>
<dbReference type="GO" id="GO:0022857">
    <property type="term" value="F:transmembrane transporter activity"/>
    <property type="evidence" value="ECO:0007669"/>
    <property type="project" value="UniProtKB-UniRule"/>
</dbReference>
<evidence type="ECO:0000256" key="3">
    <source>
        <dbReference type="ARBA" id="ARBA00022475"/>
    </source>
</evidence>
<dbReference type="Proteomes" id="UP000055136">
    <property type="component" value="Chromosome"/>
</dbReference>
<evidence type="ECO:0000256" key="8">
    <source>
        <dbReference type="ARBA" id="ARBA00038436"/>
    </source>
</evidence>
<keyword evidence="4 9" id="KW-0997">Cell inner membrane</keyword>
<evidence type="ECO:0000256" key="7">
    <source>
        <dbReference type="ARBA" id="ARBA00023136"/>
    </source>
</evidence>
<dbReference type="KEGG" id="tee:Tel_14800"/>
<dbReference type="Pfam" id="PF04290">
    <property type="entry name" value="DctQ"/>
    <property type="match status" value="1"/>
</dbReference>
<accession>A0A0S2TIC5</accession>
<evidence type="ECO:0000256" key="6">
    <source>
        <dbReference type="ARBA" id="ARBA00022989"/>
    </source>
</evidence>
<dbReference type="PANTHER" id="PTHR35011:SF4">
    <property type="entry name" value="SLL1102 PROTEIN"/>
    <property type="match status" value="1"/>
</dbReference>
<comment type="function">
    <text evidence="9">Part of the tripartite ATP-independent periplasmic (TRAP) transport system.</text>
</comment>
<dbReference type="AlphaFoldDB" id="A0A0S2TIC5"/>
<feature type="transmembrane region" description="Helical" evidence="9">
    <location>
        <begin position="59"/>
        <end position="76"/>
    </location>
</feature>
<dbReference type="InterPro" id="IPR055348">
    <property type="entry name" value="DctQ"/>
</dbReference>
<feature type="transmembrane region" description="Helical" evidence="9">
    <location>
        <begin position="25"/>
        <end position="47"/>
    </location>
</feature>
<dbReference type="GO" id="GO:0005886">
    <property type="term" value="C:plasma membrane"/>
    <property type="evidence" value="ECO:0007669"/>
    <property type="project" value="UniProtKB-SubCell"/>
</dbReference>
<evidence type="ECO:0000256" key="2">
    <source>
        <dbReference type="ARBA" id="ARBA00022448"/>
    </source>
</evidence>
<evidence type="ECO:0000256" key="5">
    <source>
        <dbReference type="ARBA" id="ARBA00022692"/>
    </source>
</evidence>
<comment type="subunit">
    <text evidence="9">The complex comprises the extracytoplasmic solute receptor protein and the two transmembrane proteins.</text>
</comment>
<organism evidence="11 12">
    <name type="scientific">Candidatus Tenderia electrophaga</name>
    <dbReference type="NCBI Taxonomy" id="1748243"/>
    <lineage>
        <taxon>Bacteria</taxon>
        <taxon>Pseudomonadati</taxon>
        <taxon>Pseudomonadota</taxon>
        <taxon>Gammaproteobacteria</taxon>
        <taxon>Candidatus Tenderiales</taxon>
        <taxon>Candidatus Tenderiaceae</taxon>
        <taxon>Candidatus Tenderia</taxon>
    </lineage>
</organism>
<evidence type="ECO:0000256" key="4">
    <source>
        <dbReference type="ARBA" id="ARBA00022519"/>
    </source>
</evidence>
<evidence type="ECO:0000313" key="12">
    <source>
        <dbReference type="Proteomes" id="UP000055136"/>
    </source>
</evidence>
<keyword evidence="5 9" id="KW-0812">Transmembrane</keyword>
<keyword evidence="12" id="KW-1185">Reference proteome</keyword>
<feature type="transmembrane region" description="Helical" evidence="9">
    <location>
        <begin position="97"/>
        <end position="123"/>
    </location>
</feature>
<keyword evidence="7 9" id="KW-0472">Membrane</keyword>
<keyword evidence="2 9" id="KW-0813">Transport</keyword>
<dbReference type="EMBL" id="CP013099">
    <property type="protein sequence ID" value="ALP54890.1"/>
    <property type="molecule type" value="Genomic_DNA"/>
</dbReference>
<evidence type="ECO:0000313" key="11">
    <source>
        <dbReference type="EMBL" id="ALP54890.1"/>
    </source>
</evidence>
<sequence>MNPLLQTLDRLAAAIDCLNEWIGRFTAWLVVALVLLVCYDVAMRYLFQAGSVALQELEWHLFALIFLLGAAYTLKHDAHVRVDVLYQANWMTPRRRALVNLFGCLFLLLPFCVLMVLSSVPFVEQSYGWGEASPDPGGLPYRWLLKAMIPTGFVLLGLQGLALAIRSLQALAAPPDPDSEPR</sequence>
<name>A0A0S2TIC5_9GAMM</name>
<comment type="similarity">
    <text evidence="8 9">Belongs to the TRAP transporter small permease family.</text>
</comment>
<keyword evidence="6 9" id="KW-1133">Transmembrane helix</keyword>
<evidence type="ECO:0000256" key="1">
    <source>
        <dbReference type="ARBA" id="ARBA00004429"/>
    </source>
</evidence>
<evidence type="ECO:0000256" key="9">
    <source>
        <dbReference type="RuleBase" id="RU369079"/>
    </source>
</evidence>
<feature type="domain" description="Tripartite ATP-independent periplasmic transporters DctQ component" evidence="10">
    <location>
        <begin position="33"/>
        <end position="169"/>
    </location>
</feature>
<gene>
    <name evidence="11" type="ORF">Tel_14800</name>
</gene>
<protein>
    <recommendedName>
        <fullName evidence="9">TRAP transporter small permease protein</fullName>
    </recommendedName>
</protein>
<comment type="subcellular location">
    <subcellularLocation>
        <location evidence="1 9">Cell inner membrane</location>
        <topology evidence="1 9">Multi-pass membrane protein</topology>
    </subcellularLocation>
</comment>